<evidence type="ECO:0000313" key="2">
    <source>
        <dbReference type="EMBL" id="KAG1781135.1"/>
    </source>
</evidence>
<comment type="caution">
    <text evidence="2">The sequence shown here is derived from an EMBL/GenBank/DDBJ whole genome shotgun (WGS) entry which is preliminary data.</text>
</comment>
<sequence>MSHSQAEREFLRRFRETPAMYPRLGHIPPSHVDTYSGIEEIDEDSDQDEDSDEDEHSD</sequence>
<proteinExistence type="predicted"/>
<evidence type="ECO:0000313" key="3">
    <source>
        <dbReference type="Proteomes" id="UP000714275"/>
    </source>
</evidence>
<feature type="region of interest" description="Disordered" evidence="1">
    <location>
        <begin position="21"/>
        <end position="58"/>
    </location>
</feature>
<gene>
    <name evidence="2" type="ORF">EV702DRAFT_1193324</name>
</gene>
<feature type="compositionally biased region" description="Acidic residues" evidence="1">
    <location>
        <begin position="39"/>
        <end position="58"/>
    </location>
</feature>
<reference evidence="2" key="1">
    <citation type="journal article" date="2020" name="New Phytol.">
        <title>Comparative genomics reveals dynamic genome evolution in host specialist ectomycorrhizal fungi.</title>
        <authorList>
            <person name="Lofgren L.A."/>
            <person name="Nguyen N.H."/>
            <person name="Vilgalys R."/>
            <person name="Ruytinx J."/>
            <person name="Liao H.L."/>
            <person name="Branco S."/>
            <person name="Kuo A."/>
            <person name="LaButti K."/>
            <person name="Lipzen A."/>
            <person name="Andreopoulos W."/>
            <person name="Pangilinan J."/>
            <person name="Riley R."/>
            <person name="Hundley H."/>
            <person name="Na H."/>
            <person name="Barry K."/>
            <person name="Grigoriev I.V."/>
            <person name="Stajich J.E."/>
            <person name="Kennedy P.G."/>
        </authorList>
    </citation>
    <scope>NUCLEOTIDE SEQUENCE</scope>
    <source>
        <strain evidence="2">DOB743</strain>
    </source>
</reference>
<evidence type="ECO:0000256" key="1">
    <source>
        <dbReference type="SAM" id="MobiDB-lite"/>
    </source>
</evidence>
<accession>A0A9P7A294</accession>
<protein>
    <submittedName>
        <fullName evidence="2">Uncharacterized protein</fullName>
    </submittedName>
</protein>
<dbReference type="EMBL" id="JABBWD010000006">
    <property type="protein sequence ID" value="KAG1781135.1"/>
    <property type="molecule type" value="Genomic_DNA"/>
</dbReference>
<name>A0A9P7A294_9AGAM</name>
<organism evidence="2 3">
    <name type="scientific">Suillus placidus</name>
    <dbReference type="NCBI Taxonomy" id="48579"/>
    <lineage>
        <taxon>Eukaryota</taxon>
        <taxon>Fungi</taxon>
        <taxon>Dikarya</taxon>
        <taxon>Basidiomycota</taxon>
        <taxon>Agaricomycotina</taxon>
        <taxon>Agaricomycetes</taxon>
        <taxon>Agaricomycetidae</taxon>
        <taxon>Boletales</taxon>
        <taxon>Suillineae</taxon>
        <taxon>Suillaceae</taxon>
        <taxon>Suillus</taxon>
    </lineage>
</organism>
<dbReference type="Proteomes" id="UP000714275">
    <property type="component" value="Unassembled WGS sequence"/>
</dbReference>
<keyword evidence="3" id="KW-1185">Reference proteome</keyword>
<dbReference type="OrthoDB" id="2693381at2759"/>
<dbReference type="AlphaFoldDB" id="A0A9P7A294"/>